<reference evidence="7 8" key="1">
    <citation type="submission" date="2016-10" db="EMBL/GenBank/DDBJ databases">
        <authorList>
            <person name="de Groot N.N."/>
        </authorList>
    </citation>
    <scope>NUCLEOTIDE SEQUENCE [LARGE SCALE GENOMIC DNA]</scope>
    <source>
        <strain evidence="7 8">LMG 18387</strain>
    </source>
</reference>
<feature type="domain" description="GGDEF" evidence="6">
    <location>
        <begin position="445"/>
        <end position="579"/>
    </location>
</feature>
<dbReference type="Gene3D" id="3.30.70.270">
    <property type="match status" value="1"/>
</dbReference>
<evidence type="ECO:0000313" key="7">
    <source>
        <dbReference type="EMBL" id="SDH09486.1"/>
    </source>
</evidence>
<accession>A0A1G7ZLP9</accession>
<dbReference type="FunFam" id="3.30.70.270:FF:000001">
    <property type="entry name" value="Diguanylate cyclase domain protein"/>
    <property type="match status" value="1"/>
</dbReference>
<evidence type="ECO:0000256" key="3">
    <source>
        <dbReference type="ARBA" id="ARBA00012528"/>
    </source>
</evidence>
<dbReference type="InterPro" id="IPR050469">
    <property type="entry name" value="Diguanylate_Cyclase"/>
</dbReference>
<dbReference type="SMART" id="SM00267">
    <property type="entry name" value="GGDEF"/>
    <property type="match status" value="1"/>
</dbReference>
<dbReference type="NCBIfam" id="TIGR00254">
    <property type="entry name" value="GGDEF"/>
    <property type="match status" value="1"/>
</dbReference>
<dbReference type="PROSITE" id="PS50887">
    <property type="entry name" value="GGDEF"/>
    <property type="match status" value="1"/>
</dbReference>
<feature type="transmembrane region" description="Helical" evidence="5">
    <location>
        <begin position="16"/>
        <end position="35"/>
    </location>
</feature>
<dbReference type="Proteomes" id="UP000198606">
    <property type="component" value="Unassembled WGS sequence"/>
</dbReference>
<proteinExistence type="predicted"/>
<dbReference type="PANTHER" id="PTHR45138">
    <property type="entry name" value="REGULATORY COMPONENTS OF SENSORY TRANSDUCTION SYSTEM"/>
    <property type="match status" value="1"/>
</dbReference>
<dbReference type="CDD" id="cd01949">
    <property type="entry name" value="GGDEF"/>
    <property type="match status" value="1"/>
</dbReference>
<evidence type="ECO:0000313" key="8">
    <source>
        <dbReference type="Proteomes" id="UP000198606"/>
    </source>
</evidence>
<comment type="catalytic activity">
    <reaction evidence="4">
        <text>2 GTP = 3',3'-c-di-GMP + 2 diphosphate</text>
        <dbReference type="Rhea" id="RHEA:24898"/>
        <dbReference type="ChEBI" id="CHEBI:33019"/>
        <dbReference type="ChEBI" id="CHEBI:37565"/>
        <dbReference type="ChEBI" id="CHEBI:58805"/>
        <dbReference type="EC" id="2.7.7.65"/>
    </reaction>
</comment>
<comment type="cofactor">
    <cofactor evidence="1">
        <name>Mg(2+)</name>
        <dbReference type="ChEBI" id="CHEBI:18420"/>
    </cofactor>
</comment>
<dbReference type="SUPFAM" id="SSF55073">
    <property type="entry name" value="Nucleotide cyclase"/>
    <property type="match status" value="1"/>
</dbReference>
<keyword evidence="5" id="KW-0472">Membrane</keyword>
<organism evidence="7 8">
    <name type="scientific">Phytopseudomonas flavescens</name>
    <dbReference type="NCBI Taxonomy" id="29435"/>
    <lineage>
        <taxon>Bacteria</taxon>
        <taxon>Pseudomonadati</taxon>
        <taxon>Pseudomonadota</taxon>
        <taxon>Gammaproteobacteria</taxon>
        <taxon>Pseudomonadales</taxon>
        <taxon>Pseudomonadaceae</taxon>
        <taxon>Phytopseudomonas</taxon>
    </lineage>
</organism>
<gene>
    <name evidence="7" type="ORF">SAMN05216588_102392</name>
</gene>
<evidence type="ECO:0000256" key="5">
    <source>
        <dbReference type="SAM" id="Phobius"/>
    </source>
</evidence>
<dbReference type="EMBL" id="FNDG01000002">
    <property type="protein sequence ID" value="SDH09486.1"/>
    <property type="molecule type" value="Genomic_DNA"/>
</dbReference>
<evidence type="ECO:0000259" key="6">
    <source>
        <dbReference type="PROSITE" id="PS50887"/>
    </source>
</evidence>
<dbReference type="GO" id="GO:0005886">
    <property type="term" value="C:plasma membrane"/>
    <property type="evidence" value="ECO:0007669"/>
    <property type="project" value="UniProtKB-SubCell"/>
</dbReference>
<keyword evidence="5" id="KW-0812">Transmembrane</keyword>
<dbReference type="InterPro" id="IPR000160">
    <property type="entry name" value="GGDEF_dom"/>
</dbReference>
<evidence type="ECO:0000256" key="2">
    <source>
        <dbReference type="ARBA" id="ARBA00004533"/>
    </source>
</evidence>
<feature type="transmembrane region" description="Helical" evidence="5">
    <location>
        <begin position="329"/>
        <end position="350"/>
    </location>
</feature>
<dbReference type="Pfam" id="PF00990">
    <property type="entry name" value="GGDEF"/>
    <property type="match status" value="1"/>
</dbReference>
<evidence type="ECO:0000256" key="1">
    <source>
        <dbReference type="ARBA" id="ARBA00001946"/>
    </source>
</evidence>
<sequence length="579" mass="64606">MPTGGSQHVASRLDKWINTTLVVVSLGILLSFLLIDTDFYKAYRAQVKTLTQLSVFENALRTMEAMSTERGPTNGMLGGLDGDPQRLLRARTLSDERLHSLTVAISDCQPCEELPYRVSDISEALEKARANVDSLLSQPVERRDPASLATAVSAMIAATEQMFPLIDWLSRDMVRRTPQISATLFNTYWAAHLREIAGQWGSQLTSALAEQRPVSVAEARQLQTTEGRIVQLQMQLGLGMDNLPSHFDAAASRELKSAYANMHQVYRREGMEFHRSVVDSLAQAVAPSPAAFAERYVPTMASILALRDTALRLTKADLQRTTRKSLTHLLLVTGSELALLLLLGAGFLWFRRRVIKPLVLGTHKIMTLVDSQNATQPGSGSEGYSVFETLHDLERQLRQAHALRRERDELITELKANAETDHLTGLPNRRAFDRVFYTPGQDDNRHRTIILFDIDHFKRINDTYGHPAGDRLLQLIAARCQAQMRGEERIARIGGEEFAIQLWLSSAEAALHFAERIRCAISDAPFDLGLDQPIEVTASFGIAQANSASRDDVEKLRARADEALYRAKRSGRNRSELAI</sequence>
<evidence type="ECO:0000256" key="4">
    <source>
        <dbReference type="ARBA" id="ARBA00034247"/>
    </source>
</evidence>
<keyword evidence="5" id="KW-1133">Transmembrane helix</keyword>
<dbReference type="EC" id="2.7.7.65" evidence="3"/>
<protein>
    <recommendedName>
        <fullName evidence="3">diguanylate cyclase</fullName>
        <ecNumber evidence="3">2.7.7.65</ecNumber>
    </recommendedName>
</protein>
<comment type="subcellular location">
    <subcellularLocation>
        <location evidence="2">Cell inner membrane</location>
    </subcellularLocation>
</comment>
<dbReference type="PANTHER" id="PTHR45138:SF9">
    <property type="entry name" value="DIGUANYLATE CYCLASE DGCM-RELATED"/>
    <property type="match status" value="1"/>
</dbReference>
<dbReference type="AlphaFoldDB" id="A0A1G7ZLP9"/>
<dbReference type="InterPro" id="IPR043128">
    <property type="entry name" value="Rev_trsase/Diguanyl_cyclase"/>
</dbReference>
<dbReference type="InterPro" id="IPR029787">
    <property type="entry name" value="Nucleotide_cyclase"/>
</dbReference>
<dbReference type="STRING" id="29435.SAMN05216588_102392"/>
<name>A0A1G7ZLP9_9GAMM</name>
<dbReference type="GO" id="GO:0052621">
    <property type="term" value="F:diguanylate cyclase activity"/>
    <property type="evidence" value="ECO:0007669"/>
    <property type="project" value="UniProtKB-EC"/>
</dbReference>